<feature type="compositionally biased region" description="Polar residues" evidence="1">
    <location>
        <begin position="1"/>
        <end position="10"/>
    </location>
</feature>
<name>A0A8K0QT70_9PLEO</name>
<evidence type="ECO:0000313" key="2">
    <source>
        <dbReference type="EMBL" id="KAH7070856.1"/>
    </source>
</evidence>
<reference evidence="2" key="1">
    <citation type="journal article" date="2021" name="Nat. Commun.">
        <title>Genetic determinants of endophytism in the Arabidopsis root mycobiome.</title>
        <authorList>
            <person name="Mesny F."/>
            <person name="Miyauchi S."/>
            <person name="Thiergart T."/>
            <person name="Pickel B."/>
            <person name="Atanasova L."/>
            <person name="Karlsson M."/>
            <person name="Huettel B."/>
            <person name="Barry K.W."/>
            <person name="Haridas S."/>
            <person name="Chen C."/>
            <person name="Bauer D."/>
            <person name="Andreopoulos W."/>
            <person name="Pangilinan J."/>
            <person name="LaButti K."/>
            <person name="Riley R."/>
            <person name="Lipzen A."/>
            <person name="Clum A."/>
            <person name="Drula E."/>
            <person name="Henrissat B."/>
            <person name="Kohler A."/>
            <person name="Grigoriev I.V."/>
            <person name="Martin F.M."/>
            <person name="Hacquard S."/>
        </authorList>
    </citation>
    <scope>NUCLEOTIDE SEQUENCE</scope>
    <source>
        <strain evidence="2">MPI-SDFR-AT-0120</strain>
    </source>
</reference>
<evidence type="ECO:0000313" key="3">
    <source>
        <dbReference type="Proteomes" id="UP000813461"/>
    </source>
</evidence>
<dbReference type="EMBL" id="JAGMVJ010000026">
    <property type="protein sequence ID" value="KAH7070856.1"/>
    <property type="molecule type" value="Genomic_DNA"/>
</dbReference>
<dbReference type="OrthoDB" id="10368490at2759"/>
<comment type="caution">
    <text evidence="2">The sequence shown here is derived from an EMBL/GenBank/DDBJ whole genome shotgun (WGS) entry which is preliminary data.</text>
</comment>
<gene>
    <name evidence="2" type="ORF">FB567DRAFT_598405</name>
</gene>
<organism evidence="2 3">
    <name type="scientific">Paraphoma chrysanthemicola</name>
    <dbReference type="NCBI Taxonomy" id="798071"/>
    <lineage>
        <taxon>Eukaryota</taxon>
        <taxon>Fungi</taxon>
        <taxon>Dikarya</taxon>
        <taxon>Ascomycota</taxon>
        <taxon>Pezizomycotina</taxon>
        <taxon>Dothideomycetes</taxon>
        <taxon>Pleosporomycetidae</taxon>
        <taxon>Pleosporales</taxon>
        <taxon>Pleosporineae</taxon>
        <taxon>Phaeosphaeriaceae</taxon>
        <taxon>Paraphoma</taxon>
    </lineage>
</organism>
<evidence type="ECO:0000256" key="1">
    <source>
        <dbReference type="SAM" id="MobiDB-lite"/>
    </source>
</evidence>
<accession>A0A8K0QT70</accession>
<dbReference type="Proteomes" id="UP000813461">
    <property type="component" value="Unassembled WGS sequence"/>
</dbReference>
<proteinExistence type="predicted"/>
<feature type="region of interest" description="Disordered" evidence="1">
    <location>
        <begin position="1"/>
        <end position="25"/>
    </location>
</feature>
<dbReference type="AlphaFoldDB" id="A0A8K0QT70"/>
<sequence length="330" mass="37367">MTAKHSSQQRTPDRPAAPLLANSRAPAKLQFTTELDSSKIDWAEQNSALQSVDSSSFEKSLNLNDATPWIHPSCEVKGRQYTPEEKLLKRHMEMILAVDPCASEKIAIVGHDSDDMQRAAHALNAYTANIHVSCFRVQECPADIIKVAEGPWDKIVCQLPDWTAFEPWSVACRTILAPEGQVIVELEWANQNCWRSVAWRYARLSWRKGLKLERVNGCNSTVNRLGEHRLNRRDQRHVSRRFHSLANELLRINSSRYKALATELRNAANVSFNQGRGSPQELVSFGDRIYGVFSLCDPQDWFSVEMIHEAEEASDDEEDSILEGDCNMSS</sequence>
<evidence type="ECO:0008006" key="4">
    <source>
        <dbReference type="Google" id="ProtNLM"/>
    </source>
</evidence>
<keyword evidence="3" id="KW-1185">Reference proteome</keyword>
<protein>
    <recommendedName>
        <fullName evidence="4">Methyltransferase domain-containing protein</fullName>
    </recommendedName>
</protein>